<evidence type="ECO:0000256" key="6">
    <source>
        <dbReference type="ARBA" id="ARBA00023136"/>
    </source>
</evidence>
<evidence type="ECO:0000256" key="2">
    <source>
        <dbReference type="ARBA" id="ARBA00011738"/>
    </source>
</evidence>
<evidence type="ECO:0000256" key="5">
    <source>
        <dbReference type="ARBA" id="ARBA00022989"/>
    </source>
</evidence>
<accession>A0A078AMJ0</accession>
<dbReference type="AlphaFoldDB" id="A0A078AMJ0"/>
<dbReference type="InterPro" id="IPR050814">
    <property type="entry name" value="Myo-inositol_Transporter"/>
</dbReference>
<dbReference type="InterPro" id="IPR036259">
    <property type="entry name" value="MFS_trans_sf"/>
</dbReference>
<comment type="catalytic activity">
    <reaction evidence="12">
        <text>D-fructose(out) = D-fructose(in)</text>
        <dbReference type="Rhea" id="RHEA:60372"/>
        <dbReference type="ChEBI" id="CHEBI:37721"/>
    </reaction>
    <physiologicalReaction direction="left-to-right" evidence="12">
        <dbReference type="Rhea" id="RHEA:60373"/>
    </physiologicalReaction>
</comment>
<feature type="transmembrane region" description="Helical" evidence="14">
    <location>
        <begin position="117"/>
        <end position="138"/>
    </location>
</feature>
<dbReference type="InterPro" id="IPR003663">
    <property type="entry name" value="Sugar/inositol_transpt"/>
</dbReference>
<feature type="transmembrane region" description="Helical" evidence="14">
    <location>
        <begin position="490"/>
        <end position="510"/>
    </location>
</feature>
<feature type="transmembrane region" description="Helical" evidence="14">
    <location>
        <begin position="73"/>
        <end position="97"/>
    </location>
</feature>
<dbReference type="PROSITE" id="PS50850">
    <property type="entry name" value="MFS"/>
    <property type="match status" value="1"/>
</dbReference>
<keyword evidence="3" id="KW-0813">Transport</keyword>
<dbReference type="EMBL" id="CCKQ01010550">
    <property type="protein sequence ID" value="CDW82078.1"/>
    <property type="molecule type" value="Genomic_DNA"/>
</dbReference>
<evidence type="ECO:0000256" key="9">
    <source>
        <dbReference type="ARBA" id="ARBA00044656"/>
    </source>
</evidence>
<evidence type="ECO:0000256" key="12">
    <source>
        <dbReference type="ARBA" id="ARBA00044710"/>
    </source>
</evidence>
<feature type="transmembrane region" description="Helical" evidence="14">
    <location>
        <begin position="400"/>
        <end position="422"/>
    </location>
</feature>
<feature type="domain" description="Major facilitator superfamily (MFS) profile" evidence="15">
    <location>
        <begin position="79"/>
        <end position="514"/>
    </location>
</feature>
<evidence type="ECO:0000256" key="1">
    <source>
        <dbReference type="ARBA" id="ARBA00004141"/>
    </source>
</evidence>
<gene>
    <name evidence="16" type="primary">Contig14038.g14967</name>
    <name evidence="16" type="ORF">STYLEM_11105</name>
</gene>
<comment type="subunit">
    <text evidence="2">Homodimer.</text>
</comment>
<feature type="transmembrane region" description="Helical" evidence="14">
    <location>
        <begin position="428"/>
        <end position="447"/>
    </location>
</feature>
<comment type="catalytic activity">
    <reaction evidence="10">
        <text>D-mannose(out) = D-mannose(in)</text>
        <dbReference type="Rhea" id="RHEA:78391"/>
        <dbReference type="ChEBI" id="CHEBI:4208"/>
    </reaction>
    <physiologicalReaction direction="left-to-right" evidence="10">
        <dbReference type="Rhea" id="RHEA:78392"/>
    </physiologicalReaction>
</comment>
<name>A0A078AMJ0_STYLE</name>
<dbReference type="PANTHER" id="PTHR48020">
    <property type="entry name" value="PROTON MYO-INOSITOL COTRANSPORTER"/>
    <property type="match status" value="1"/>
</dbReference>
<dbReference type="Pfam" id="PF00083">
    <property type="entry name" value="Sugar_tr"/>
    <property type="match status" value="1"/>
</dbReference>
<dbReference type="PANTHER" id="PTHR48020:SF12">
    <property type="entry name" value="PROTON MYO-INOSITOL COTRANSPORTER"/>
    <property type="match status" value="1"/>
</dbReference>
<organism evidence="16 17">
    <name type="scientific">Stylonychia lemnae</name>
    <name type="common">Ciliate</name>
    <dbReference type="NCBI Taxonomy" id="5949"/>
    <lineage>
        <taxon>Eukaryota</taxon>
        <taxon>Sar</taxon>
        <taxon>Alveolata</taxon>
        <taxon>Ciliophora</taxon>
        <taxon>Intramacronucleata</taxon>
        <taxon>Spirotrichea</taxon>
        <taxon>Stichotrichia</taxon>
        <taxon>Sporadotrichida</taxon>
        <taxon>Oxytrichidae</taxon>
        <taxon>Stylonychinae</taxon>
        <taxon>Stylonychia</taxon>
    </lineage>
</organism>
<reference evidence="16 17" key="1">
    <citation type="submission" date="2014-06" db="EMBL/GenBank/DDBJ databases">
        <authorList>
            <person name="Swart Estienne"/>
        </authorList>
    </citation>
    <scope>NUCLEOTIDE SEQUENCE [LARGE SCALE GENOMIC DNA]</scope>
    <source>
        <strain evidence="16 17">130c</strain>
    </source>
</reference>
<dbReference type="GO" id="GO:0022857">
    <property type="term" value="F:transmembrane transporter activity"/>
    <property type="evidence" value="ECO:0007669"/>
    <property type="project" value="InterPro"/>
</dbReference>
<evidence type="ECO:0000259" key="15">
    <source>
        <dbReference type="PROSITE" id="PS50850"/>
    </source>
</evidence>
<comment type="subcellular location">
    <subcellularLocation>
        <location evidence="1">Membrane</location>
        <topology evidence="1">Multi-pass membrane protein</topology>
    </subcellularLocation>
</comment>
<feature type="transmembrane region" description="Helical" evidence="14">
    <location>
        <begin position="332"/>
        <end position="353"/>
    </location>
</feature>
<comment type="catalytic activity">
    <reaction evidence="7">
        <text>D-galactose(in) = D-galactose(out)</text>
        <dbReference type="Rhea" id="RHEA:34915"/>
        <dbReference type="ChEBI" id="CHEBI:4139"/>
    </reaction>
    <physiologicalReaction direction="right-to-left" evidence="7">
        <dbReference type="Rhea" id="RHEA:34917"/>
    </physiologicalReaction>
</comment>
<keyword evidence="4 14" id="KW-0812">Transmembrane</keyword>
<feature type="transmembrane region" description="Helical" evidence="14">
    <location>
        <begin position="459"/>
        <end position="478"/>
    </location>
</feature>
<dbReference type="OrthoDB" id="6612291at2759"/>
<dbReference type="Gene3D" id="1.20.1250.20">
    <property type="entry name" value="MFS general substrate transporter like domains"/>
    <property type="match status" value="1"/>
</dbReference>
<proteinExistence type="predicted"/>
<keyword evidence="6 14" id="KW-0472">Membrane</keyword>
<dbReference type="Proteomes" id="UP000039865">
    <property type="component" value="Unassembled WGS sequence"/>
</dbReference>
<evidence type="ECO:0000256" key="10">
    <source>
        <dbReference type="ARBA" id="ARBA00044662"/>
    </source>
</evidence>
<evidence type="ECO:0000256" key="8">
    <source>
        <dbReference type="ARBA" id="ARBA00044648"/>
    </source>
</evidence>
<comment type="catalytic activity">
    <reaction evidence="9">
        <text>D-xylose(out) = D-xylose(in)</text>
        <dbReference type="Rhea" id="RHEA:78427"/>
        <dbReference type="ChEBI" id="CHEBI:53455"/>
    </reaction>
    <physiologicalReaction direction="left-to-right" evidence="9">
        <dbReference type="Rhea" id="RHEA:78428"/>
    </physiologicalReaction>
</comment>
<feature type="transmembrane region" description="Helical" evidence="14">
    <location>
        <begin position="150"/>
        <end position="167"/>
    </location>
</feature>
<keyword evidence="17" id="KW-1185">Reference proteome</keyword>
<evidence type="ECO:0000313" key="17">
    <source>
        <dbReference type="Proteomes" id="UP000039865"/>
    </source>
</evidence>
<feature type="transmembrane region" description="Helical" evidence="14">
    <location>
        <begin position="173"/>
        <end position="191"/>
    </location>
</feature>
<keyword evidence="5 14" id="KW-1133">Transmembrane helix</keyword>
<evidence type="ECO:0000256" key="4">
    <source>
        <dbReference type="ARBA" id="ARBA00022692"/>
    </source>
</evidence>
<dbReference type="InterPro" id="IPR020846">
    <property type="entry name" value="MFS_dom"/>
</dbReference>
<comment type="catalytic activity">
    <reaction evidence="8">
        <text>D-glucose(out) = D-glucose(in)</text>
        <dbReference type="Rhea" id="RHEA:60376"/>
        <dbReference type="ChEBI" id="CHEBI:4167"/>
    </reaction>
    <physiologicalReaction direction="left-to-right" evidence="8">
        <dbReference type="Rhea" id="RHEA:60377"/>
    </physiologicalReaction>
</comment>
<comment type="catalytic activity">
    <reaction evidence="11">
        <text>D-glucosamine(out) = D-glucosamine(in)</text>
        <dbReference type="Rhea" id="RHEA:78423"/>
        <dbReference type="ChEBI" id="CHEBI:58723"/>
    </reaction>
    <physiologicalReaction direction="left-to-right" evidence="11">
        <dbReference type="Rhea" id="RHEA:78424"/>
    </physiologicalReaction>
</comment>
<evidence type="ECO:0000256" key="7">
    <source>
        <dbReference type="ARBA" id="ARBA00044637"/>
    </source>
</evidence>
<evidence type="ECO:0000256" key="3">
    <source>
        <dbReference type="ARBA" id="ARBA00022448"/>
    </source>
</evidence>
<keyword evidence="16" id="KW-0762">Sugar transport</keyword>
<feature type="transmembrane region" description="Helical" evidence="14">
    <location>
        <begin position="203"/>
        <end position="223"/>
    </location>
</feature>
<feature type="transmembrane region" description="Helical" evidence="14">
    <location>
        <begin position="243"/>
        <end position="265"/>
    </location>
</feature>
<evidence type="ECO:0000256" key="14">
    <source>
        <dbReference type="SAM" id="Phobius"/>
    </source>
</evidence>
<sequence length="539" mass="60294">MKQYSLIKDDDANLNNNDINVTTSNNMGVSFTESGIGTNVFGSMKLILGASIPNRMNNTTFVKQKVKFFKVNWGFLCFYIFIASLGVFQLGIVLAANNQVSTVFDIQFGLKDQSQKNFYHTMIGSSCVFGAVLGSLIGGKVITVLGRRRSTIFFNLFAAVSIGITMIENFYTLCLGRLLFGICGGIFQVVLPKQIEETVPNHLYGSFGVVSALTINGGEMLGIVMGLGLPDSQDEEAMSKTTFWRYIFGSPWVFQVITLVSYFFILKHDTIKYLIDNNKDAEALQMVKKVYHKSEDHQYILDYIKMTSSLGKGNRISLKDALTNKLYWRATWFCFTFALISQFSGVNGIIWYSGTILQRLQNQGGSGTISPKLGSVLIGVVNFIGTVVAVIPLRYFGRKTLVLVGHLLMGTFMVLVGVFAYLEYSNLMLTMILLFLIVFQSTDGPILQLYGSEVTVDQGLGFCVFGIKSSGLIVSLTTEYLMDSPLHPYGAFWLYGGIIWISFIFFWIFMKETKGLTDRQKKSIFRKDYDPLDYNNQTP</sequence>
<evidence type="ECO:0000256" key="11">
    <source>
        <dbReference type="ARBA" id="ARBA00044668"/>
    </source>
</evidence>
<evidence type="ECO:0000256" key="13">
    <source>
        <dbReference type="ARBA" id="ARBA00044780"/>
    </source>
</evidence>
<dbReference type="GO" id="GO:0016020">
    <property type="term" value="C:membrane"/>
    <property type="evidence" value="ECO:0007669"/>
    <property type="project" value="UniProtKB-SubCell"/>
</dbReference>
<feature type="transmembrane region" description="Helical" evidence="14">
    <location>
        <begin position="373"/>
        <end position="393"/>
    </location>
</feature>
<dbReference type="InParanoid" id="A0A078AMJ0"/>
<dbReference type="OMA" id="FAYLTIE"/>
<protein>
    <recommendedName>
        <fullName evidence="13">Hexose transporter 1</fullName>
    </recommendedName>
</protein>
<dbReference type="InterPro" id="IPR005828">
    <property type="entry name" value="MFS_sugar_transport-like"/>
</dbReference>
<dbReference type="PRINTS" id="PR00171">
    <property type="entry name" value="SUGRTRNSPORT"/>
</dbReference>
<evidence type="ECO:0000313" key="16">
    <source>
        <dbReference type="EMBL" id="CDW82078.1"/>
    </source>
</evidence>
<dbReference type="SUPFAM" id="SSF103473">
    <property type="entry name" value="MFS general substrate transporter"/>
    <property type="match status" value="1"/>
</dbReference>